<dbReference type="EMBL" id="LSSK01000093">
    <property type="protein sequence ID" value="OMH85341.1"/>
    <property type="molecule type" value="Genomic_DNA"/>
</dbReference>
<dbReference type="Proteomes" id="UP000188320">
    <property type="component" value="Unassembled WGS sequence"/>
</dbReference>
<accession>A0A1R1PWJ9</accession>
<organism evidence="2 3">
    <name type="scientific">Zancudomyces culisetae</name>
    <name type="common">Gut fungus</name>
    <name type="synonym">Smittium culisetae</name>
    <dbReference type="NCBI Taxonomy" id="1213189"/>
    <lineage>
        <taxon>Eukaryota</taxon>
        <taxon>Fungi</taxon>
        <taxon>Fungi incertae sedis</taxon>
        <taxon>Zoopagomycota</taxon>
        <taxon>Kickxellomycotina</taxon>
        <taxon>Harpellomycetes</taxon>
        <taxon>Harpellales</taxon>
        <taxon>Legeriomycetaceae</taxon>
        <taxon>Zancudomyces</taxon>
    </lineage>
</organism>
<feature type="compositionally biased region" description="Basic and acidic residues" evidence="1">
    <location>
        <begin position="142"/>
        <end position="164"/>
    </location>
</feature>
<feature type="compositionally biased region" description="Low complexity" evidence="1">
    <location>
        <begin position="183"/>
        <end position="194"/>
    </location>
</feature>
<proteinExistence type="predicted"/>
<reference evidence="3" key="1">
    <citation type="submission" date="2017-01" db="EMBL/GenBank/DDBJ databases">
        <authorList>
            <person name="Wang Y."/>
            <person name="White M."/>
            <person name="Kvist S."/>
            <person name="Moncalvo J.-M."/>
        </authorList>
    </citation>
    <scope>NUCLEOTIDE SEQUENCE [LARGE SCALE GENOMIC DNA]</scope>
    <source>
        <strain evidence="3">COL-18-3</strain>
    </source>
</reference>
<protein>
    <submittedName>
        <fullName evidence="2">Uncharacterized protein</fullName>
    </submittedName>
</protein>
<feature type="region of interest" description="Disordered" evidence="1">
    <location>
        <begin position="91"/>
        <end position="194"/>
    </location>
</feature>
<evidence type="ECO:0000256" key="1">
    <source>
        <dbReference type="SAM" id="MobiDB-lite"/>
    </source>
</evidence>
<dbReference type="AlphaFoldDB" id="A0A1R1PWJ9"/>
<sequence length="194" mass="21846">MKWNESHKKESISRFTETRVNDIIPKDEAVLGNVHPKKSDKRNTNIETLGLTIQVPQIEADQLHDFEDEQPILATSAYRHLIQIKASLDPTGKEELSEGEVRTPRGSGEGRKRSGSVHEVRQWWTPTKTTHGGKLPSVLFERQQKPPKKDKDEPAKHRHIHEEEGLSIDVSKAIGTNKKLTDSPSSSSSVTLSY</sequence>
<name>A0A1R1PWJ9_ZANCU</name>
<comment type="caution">
    <text evidence="2">The sequence shown here is derived from an EMBL/GenBank/DDBJ whole genome shotgun (WGS) entry which is preliminary data.</text>
</comment>
<evidence type="ECO:0000313" key="3">
    <source>
        <dbReference type="Proteomes" id="UP000188320"/>
    </source>
</evidence>
<gene>
    <name evidence="2" type="ORF">AX774_g1096</name>
</gene>
<evidence type="ECO:0000313" key="2">
    <source>
        <dbReference type="EMBL" id="OMH85341.1"/>
    </source>
</evidence>
<keyword evidence="3" id="KW-1185">Reference proteome</keyword>
<feature type="compositionally biased region" description="Basic and acidic residues" evidence="1">
    <location>
        <begin position="91"/>
        <end position="121"/>
    </location>
</feature>